<evidence type="ECO:0000256" key="2">
    <source>
        <dbReference type="ARBA" id="ARBA00022741"/>
    </source>
</evidence>
<dbReference type="Ensembl" id="ENSCCRT00015008154.1">
    <property type="protein sequence ID" value="ENSCCRP00015007830.1"/>
    <property type="gene ID" value="ENSCCRG00015003927.1"/>
</dbReference>
<evidence type="ECO:0000313" key="5">
    <source>
        <dbReference type="Ensembl" id="ENSCCRP00015007830.1"/>
    </source>
</evidence>
<dbReference type="PANTHER" id="PTHR10903:SF107">
    <property type="entry name" value="GTPASE IMAP FAMILY MEMBER 4-LIKE-RELATED"/>
    <property type="match status" value="1"/>
</dbReference>
<evidence type="ECO:0000256" key="3">
    <source>
        <dbReference type="ARBA" id="ARBA00023134"/>
    </source>
</evidence>
<evidence type="ECO:0000259" key="4">
    <source>
        <dbReference type="PROSITE" id="PS51720"/>
    </source>
</evidence>
<name>A0A8C1SHB1_CYPCA</name>
<dbReference type="GO" id="GO:0005525">
    <property type="term" value="F:GTP binding"/>
    <property type="evidence" value="ECO:0007669"/>
    <property type="project" value="UniProtKB-KW"/>
</dbReference>
<sequence>KLKKKFYNVLVSFLTEIRAVVLGWQKSDKASVINSILGVEVESDKLFVKSVRKDGEVNGRKITLINTPCWWENFDLQDSPEVVKQELVCSVFLCPPGPHVFLLVINLSLAFTEENRLAIEEHLSLFGEKIWRHTIVLLTQADSVKDEDLQLIIQRCGGRYHAFDFKNKSDGVKGLLDKIDDVVAANNGKHFETHDDALLDIQRKRDGNEKRAKARQETVQGKRDLLKKINAVAPLSELRIVLLGWIVSGKSSTGNTIFNHEIFPIGKTQNCTSHTGDVNGRSVTVLDTPSWWKYFSSKFNPEFTRAAIVECIGHSQQMQFPHAMILVIPGDTSFKNEQKRIIEEHMATLGEDAWRHTIVLFTWGDRFPDISIEQHIESEGDALQWLIEKCRNRFHTFDNSNKNNRDQVTELLQKIDEVVAENSLFCFNTQSAAEKNIRDTDTQQDEEITLDADRVMELLQKEIINRCKGIKSKLKRWGMDFTGCMETKSHSSIVADINFSADEKLMEKIRREGCRWEVTLMDSLLNIKNDEAPDGNMNPCSSDVLRWVQRCDEYSLFGNGRSYIVSGLEDAETKA</sequence>
<dbReference type="Pfam" id="PF04548">
    <property type="entry name" value="AIG1"/>
    <property type="match status" value="2"/>
</dbReference>
<comment type="similarity">
    <text evidence="1">Belongs to the TRAFAC class TrmE-Era-EngA-EngB-Septin-like GTPase superfamily. AIG1/Toc34/Toc159-like paraseptin GTPase family. IAN subfamily.</text>
</comment>
<accession>A0A8C1SHB1</accession>
<dbReference type="InterPro" id="IPR045058">
    <property type="entry name" value="GIMA/IAN/Toc"/>
</dbReference>
<dbReference type="PROSITE" id="PS51720">
    <property type="entry name" value="G_AIG1"/>
    <property type="match status" value="2"/>
</dbReference>
<dbReference type="FunFam" id="3.40.50.300:FF:001809">
    <property type="entry name" value="Si:ch1073-365p7.2"/>
    <property type="match status" value="1"/>
</dbReference>
<dbReference type="InterPro" id="IPR006703">
    <property type="entry name" value="G_AIG1"/>
</dbReference>
<dbReference type="PANTHER" id="PTHR10903">
    <property type="entry name" value="GTPASE, IMAP FAMILY MEMBER-RELATED"/>
    <property type="match status" value="1"/>
</dbReference>
<keyword evidence="3" id="KW-0342">GTP-binding</keyword>
<keyword evidence="2" id="KW-0547">Nucleotide-binding</keyword>
<dbReference type="InterPro" id="IPR027417">
    <property type="entry name" value="P-loop_NTPase"/>
</dbReference>
<feature type="domain" description="AIG1-type G" evidence="4">
    <location>
        <begin position="14"/>
        <end position="230"/>
    </location>
</feature>
<evidence type="ECO:0000313" key="6">
    <source>
        <dbReference type="Proteomes" id="UP000694700"/>
    </source>
</evidence>
<dbReference type="SUPFAM" id="SSF52540">
    <property type="entry name" value="P-loop containing nucleoside triphosphate hydrolases"/>
    <property type="match status" value="2"/>
</dbReference>
<organism evidence="5 6">
    <name type="scientific">Cyprinus carpio</name>
    <name type="common">Common carp</name>
    <dbReference type="NCBI Taxonomy" id="7962"/>
    <lineage>
        <taxon>Eukaryota</taxon>
        <taxon>Metazoa</taxon>
        <taxon>Chordata</taxon>
        <taxon>Craniata</taxon>
        <taxon>Vertebrata</taxon>
        <taxon>Euteleostomi</taxon>
        <taxon>Actinopterygii</taxon>
        <taxon>Neopterygii</taxon>
        <taxon>Teleostei</taxon>
        <taxon>Ostariophysi</taxon>
        <taxon>Cypriniformes</taxon>
        <taxon>Cyprinidae</taxon>
        <taxon>Cyprininae</taxon>
        <taxon>Cyprinus</taxon>
    </lineage>
</organism>
<dbReference type="Proteomes" id="UP000694700">
    <property type="component" value="Unplaced"/>
</dbReference>
<protein>
    <recommendedName>
        <fullName evidence="4">AIG1-type G domain-containing protein</fullName>
    </recommendedName>
</protein>
<feature type="domain" description="AIG1-type G" evidence="4">
    <location>
        <begin position="235"/>
        <end position="436"/>
    </location>
</feature>
<reference evidence="5" key="1">
    <citation type="submission" date="2025-08" db="UniProtKB">
        <authorList>
            <consortium name="Ensembl"/>
        </authorList>
    </citation>
    <scope>IDENTIFICATION</scope>
</reference>
<evidence type="ECO:0000256" key="1">
    <source>
        <dbReference type="ARBA" id="ARBA00008535"/>
    </source>
</evidence>
<dbReference type="Gene3D" id="3.40.50.300">
    <property type="entry name" value="P-loop containing nucleotide triphosphate hydrolases"/>
    <property type="match status" value="2"/>
</dbReference>
<proteinExistence type="inferred from homology"/>
<dbReference type="AlphaFoldDB" id="A0A8C1SHB1"/>